<name>A0AAJ6B0I4_9HYPH</name>
<dbReference type="EMBL" id="CP119312">
    <property type="protein sequence ID" value="WEK05780.1"/>
    <property type="molecule type" value="Genomic_DNA"/>
</dbReference>
<sequence>MPLIEPLDLLENFPGWSTDFELMARQEQSRHASGRTRVKDFGQPLWRASWTSKPLSPNNLDMWRARIEQAMVSQMTFKAWQSSRCRPIAHPGAGSLPTGELSAIGDDDKTVRVADLVGIQLSVGDMLRIGSGLYRVQEPATGNLTPLFTITPHLWPGTAVGQDVVISKPWCLMTVDPRSLSSSADAGTGRGRISFSATEAR</sequence>
<accession>A0AAJ6B0I4</accession>
<evidence type="ECO:0000313" key="2">
    <source>
        <dbReference type="EMBL" id="WEK05780.1"/>
    </source>
</evidence>
<organism evidence="2 3">
    <name type="scientific">Candidatus Devosia phytovorans</name>
    <dbReference type="NCBI Taxonomy" id="3121372"/>
    <lineage>
        <taxon>Bacteria</taxon>
        <taxon>Pseudomonadati</taxon>
        <taxon>Pseudomonadota</taxon>
        <taxon>Alphaproteobacteria</taxon>
        <taxon>Hyphomicrobiales</taxon>
        <taxon>Devosiaceae</taxon>
        <taxon>Devosia</taxon>
    </lineage>
</organism>
<gene>
    <name evidence="2" type="ORF">P0Y65_05855</name>
</gene>
<protein>
    <submittedName>
        <fullName evidence="2">Uncharacterized protein</fullName>
    </submittedName>
</protein>
<dbReference type="AlphaFoldDB" id="A0AAJ6B0I4"/>
<feature type="region of interest" description="Disordered" evidence="1">
    <location>
        <begin position="180"/>
        <end position="201"/>
    </location>
</feature>
<evidence type="ECO:0000313" key="3">
    <source>
        <dbReference type="Proteomes" id="UP001217476"/>
    </source>
</evidence>
<proteinExistence type="predicted"/>
<reference evidence="2" key="1">
    <citation type="submission" date="2023-03" db="EMBL/GenBank/DDBJ databases">
        <title>Andean soil-derived lignocellulolytic bacterial consortium as a source of novel taxa and putative plastic-active enzymes.</title>
        <authorList>
            <person name="Diaz-Garcia L."/>
            <person name="Chuvochina M."/>
            <person name="Feuerriegel G."/>
            <person name="Bunk B."/>
            <person name="Sproer C."/>
            <person name="Streit W.R."/>
            <person name="Rodriguez L.M."/>
            <person name="Overmann J."/>
            <person name="Jimenez D.J."/>
        </authorList>
    </citation>
    <scope>NUCLEOTIDE SEQUENCE</scope>
    <source>
        <strain evidence="2">MAG 4196</strain>
    </source>
</reference>
<evidence type="ECO:0000256" key="1">
    <source>
        <dbReference type="SAM" id="MobiDB-lite"/>
    </source>
</evidence>
<dbReference type="Proteomes" id="UP001217476">
    <property type="component" value="Chromosome"/>
</dbReference>